<organism evidence="2 3">
    <name type="scientific">Paramarasmius palmivorus</name>
    <dbReference type="NCBI Taxonomy" id="297713"/>
    <lineage>
        <taxon>Eukaryota</taxon>
        <taxon>Fungi</taxon>
        <taxon>Dikarya</taxon>
        <taxon>Basidiomycota</taxon>
        <taxon>Agaricomycotina</taxon>
        <taxon>Agaricomycetes</taxon>
        <taxon>Agaricomycetidae</taxon>
        <taxon>Agaricales</taxon>
        <taxon>Marasmiineae</taxon>
        <taxon>Marasmiaceae</taxon>
        <taxon>Paramarasmius</taxon>
    </lineage>
</organism>
<evidence type="ECO:0000313" key="2">
    <source>
        <dbReference type="EMBL" id="KAK7043231.1"/>
    </source>
</evidence>
<gene>
    <name evidence="2" type="ORF">VNI00_008585</name>
</gene>
<keyword evidence="3" id="KW-1185">Reference proteome</keyword>
<dbReference type="AlphaFoldDB" id="A0AAW0CTN4"/>
<dbReference type="Proteomes" id="UP001383192">
    <property type="component" value="Unassembled WGS sequence"/>
</dbReference>
<reference evidence="2 3" key="1">
    <citation type="submission" date="2024-01" db="EMBL/GenBank/DDBJ databases">
        <title>A draft genome for a cacao thread blight-causing isolate of Paramarasmius palmivorus.</title>
        <authorList>
            <person name="Baruah I.K."/>
            <person name="Bukari Y."/>
            <person name="Amoako-Attah I."/>
            <person name="Meinhardt L.W."/>
            <person name="Bailey B.A."/>
            <person name="Cohen S.P."/>
        </authorList>
    </citation>
    <scope>NUCLEOTIDE SEQUENCE [LARGE SCALE GENOMIC DNA]</scope>
    <source>
        <strain evidence="2 3">GH-12</strain>
    </source>
</reference>
<name>A0AAW0CTN4_9AGAR</name>
<evidence type="ECO:0000256" key="1">
    <source>
        <dbReference type="SAM" id="MobiDB-lite"/>
    </source>
</evidence>
<accession>A0AAW0CTN4</accession>
<evidence type="ECO:0000313" key="3">
    <source>
        <dbReference type="Proteomes" id="UP001383192"/>
    </source>
</evidence>
<feature type="region of interest" description="Disordered" evidence="1">
    <location>
        <begin position="1"/>
        <end position="28"/>
    </location>
</feature>
<sequence length="215" mass="23517">MNNQSSRNYYDDQNPAYPPGTVSQSGYSYGETYSRGSYDPQHYYPSSTSPAPAIATLAWETSKGILKAQGCPQQQHQDTTAPSIILKTASPAAIASSLHRQTWHTLPTTPANKARRQGPTRLEEISQAHLDMPAIRLQVLSCQAAQVQAHALRVPQYPLQPSVTLARCAGRHFPDLTTGKGIMKHSTSHTLLFTAVVTAERNSAGMWCIPRGFND</sequence>
<proteinExistence type="predicted"/>
<protein>
    <submittedName>
        <fullName evidence="2">Uncharacterized protein</fullName>
    </submittedName>
</protein>
<dbReference type="EMBL" id="JAYKXP010000029">
    <property type="protein sequence ID" value="KAK7043231.1"/>
    <property type="molecule type" value="Genomic_DNA"/>
</dbReference>
<comment type="caution">
    <text evidence="2">The sequence shown here is derived from an EMBL/GenBank/DDBJ whole genome shotgun (WGS) entry which is preliminary data.</text>
</comment>